<dbReference type="EMBL" id="CM046399">
    <property type="protein sequence ID" value="KAI8528731.1"/>
    <property type="molecule type" value="Genomic_DNA"/>
</dbReference>
<accession>A0ACC0LJ03</accession>
<proteinExistence type="predicted"/>
<sequence>MLPGLAEKRRSGSSILFWQSLSGNGERTSALLRSMIATQGTMELYEILREADAKCSAKSFKCEDWKKFLPKECFQGRDGRVSCFDVYSVGKLIEALGSGLKLPAIRTI</sequence>
<name>A0ACC0LJ03_RHOML</name>
<dbReference type="Proteomes" id="UP001062846">
    <property type="component" value="Chromosome 12"/>
</dbReference>
<reference evidence="1" key="1">
    <citation type="submission" date="2022-02" db="EMBL/GenBank/DDBJ databases">
        <title>Plant Genome Project.</title>
        <authorList>
            <person name="Zhang R.-G."/>
        </authorList>
    </citation>
    <scope>NUCLEOTIDE SEQUENCE</scope>
    <source>
        <strain evidence="1">AT1</strain>
    </source>
</reference>
<comment type="caution">
    <text evidence="1">The sequence shown here is derived from an EMBL/GenBank/DDBJ whole genome shotgun (WGS) entry which is preliminary data.</text>
</comment>
<protein>
    <submittedName>
        <fullName evidence="1">Uncharacterized protein</fullName>
    </submittedName>
</protein>
<evidence type="ECO:0000313" key="2">
    <source>
        <dbReference type="Proteomes" id="UP001062846"/>
    </source>
</evidence>
<gene>
    <name evidence="1" type="ORF">RHMOL_Rhmol12G0170100</name>
</gene>
<keyword evidence="2" id="KW-1185">Reference proteome</keyword>
<organism evidence="1 2">
    <name type="scientific">Rhododendron molle</name>
    <name type="common">Chinese azalea</name>
    <name type="synonym">Azalea mollis</name>
    <dbReference type="NCBI Taxonomy" id="49168"/>
    <lineage>
        <taxon>Eukaryota</taxon>
        <taxon>Viridiplantae</taxon>
        <taxon>Streptophyta</taxon>
        <taxon>Embryophyta</taxon>
        <taxon>Tracheophyta</taxon>
        <taxon>Spermatophyta</taxon>
        <taxon>Magnoliopsida</taxon>
        <taxon>eudicotyledons</taxon>
        <taxon>Gunneridae</taxon>
        <taxon>Pentapetalae</taxon>
        <taxon>asterids</taxon>
        <taxon>Ericales</taxon>
        <taxon>Ericaceae</taxon>
        <taxon>Ericoideae</taxon>
        <taxon>Rhodoreae</taxon>
        <taxon>Rhododendron</taxon>
    </lineage>
</organism>
<evidence type="ECO:0000313" key="1">
    <source>
        <dbReference type="EMBL" id="KAI8528731.1"/>
    </source>
</evidence>